<evidence type="ECO:0000259" key="2">
    <source>
        <dbReference type="Pfam" id="PF25861"/>
    </source>
</evidence>
<dbReference type="Pfam" id="PF25861">
    <property type="entry name" value="PglZ_2nd"/>
    <property type="match status" value="1"/>
</dbReference>
<dbReference type="AlphaFoldDB" id="A0A4R6RVZ3"/>
<sequence length="933" mass="98234">MTVATSVTSVSTSMVLAIVDEARTMKYQTGVIGLRGLPGRTVAMDVPHDGRTVRVRPAESALAVREVLSEHREGDWLVVVTDRDDDDLGAGILAHFVWQRLRSPDPWEAVRHRFSATGIDPALTSRAHDRDLAASIVAATPAAGWPAAPAGVLTRTHALSAVAATHLGFDGDTADVLGVLRWSLAAPSIAALGELRRSIGDLLADSTLDWIAERAGTAAGPIRTLLASGELADIVPLGVVLHLLTTNDLSDAEMAHQAQLVLVRLEGRWGDSAPTRSALTAFGQATGVLLTDLVHDRRADADVRRALDRADVLLTQLQATSLARYSDLLASGLRARFAVLADAVRRAVGPNRTDTGIEGVEAAWRDICSHRLAEQSPTRAPFEAAVRLVRWLAEPDTSGSAPQGAALLASMARQYLESASWADAAVNDAFAGVDDPQLSPVLQAVVAAARERRRQQERMFAAALAAASPAAAGNGVPSDAGTVWYLERLLPGAIIPLAKKAPVLLLVMDGMSAATATELLADATTRLGWLEAALPGADGRHRAAALSVLPSVTEVSRASLLCGRLAQGQQTMEQSGYAELTAQGGKITAKLFHKKCVDTTAAGWSVSHDVGDALDDTDLRLVTVVLNTIDDALDRSDPAGTVWTADAVKHLEPLLARAASAGRTVVMTADHGHVVERREGTQKSYAQISSSRSRSVTGTLDEGEVQVAGPRVLAEGHRAVLAVDDRLRYGPLKAGYHGGASAAEVVVPVAVLVPDESSNPAGLALLPPQMPAWWLTSQLVSTPPPVTVAVSTPPTMALTVRDDGSTLFDLEPVGPAPATAQRVEARAATASLGRAVVTSRVYKGQRKVAGRLIVTDDQVAHLVDALVVTHGTRLLPPLAAQALRVPQTRLRGALTQVQQLLNVEGYAVLAIEAATGVVVLSRTLLEEQFGVRS</sequence>
<keyword evidence="6" id="KW-1185">Reference proteome</keyword>
<dbReference type="InterPro" id="IPR017850">
    <property type="entry name" value="Alkaline_phosphatase_core_sf"/>
</dbReference>
<dbReference type="Pfam" id="PF08665">
    <property type="entry name" value="PglZ"/>
    <property type="match status" value="1"/>
</dbReference>
<dbReference type="NCBIfam" id="NF033446">
    <property type="entry name" value="BREX_PglZ_2"/>
    <property type="match status" value="1"/>
</dbReference>
<evidence type="ECO:0000259" key="4">
    <source>
        <dbReference type="Pfam" id="PF25863"/>
    </source>
</evidence>
<feature type="domain" description="Alkaline phosphatase-like protein PglZ C-terminal" evidence="4">
    <location>
        <begin position="828"/>
        <end position="930"/>
    </location>
</feature>
<dbReference type="Pfam" id="PF25862">
    <property type="entry name" value="PglZ_1st"/>
    <property type="match status" value="1"/>
</dbReference>
<dbReference type="Proteomes" id="UP000295444">
    <property type="component" value="Unassembled WGS sequence"/>
</dbReference>
<name>A0A4R6RVZ3_LABRH</name>
<dbReference type="InterPro" id="IPR058882">
    <property type="entry name" value="PglZ_C"/>
</dbReference>
<gene>
    <name evidence="5" type="ORF">EV186_109192</name>
</gene>
<feature type="domain" description="Alkaline phosphatase-like protein PglZ N-terminal" evidence="3">
    <location>
        <begin position="24"/>
        <end position="105"/>
    </location>
</feature>
<feature type="domain" description="Alkaline phosphatase-like protein PglZ second" evidence="2">
    <location>
        <begin position="175"/>
        <end position="328"/>
    </location>
</feature>
<evidence type="ECO:0000256" key="1">
    <source>
        <dbReference type="SAM" id="MobiDB-lite"/>
    </source>
</evidence>
<dbReference type="OrthoDB" id="6725302at2"/>
<dbReference type="SUPFAM" id="SSF53649">
    <property type="entry name" value="Alkaline phosphatase-like"/>
    <property type="match status" value="1"/>
</dbReference>
<dbReference type="EMBL" id="SNXZ01000009">
    <property type="protein sequence ID" value="TDP91199.1"/>
    <property type="molecule type" value="Genomic_DNA"/>
</dbReference>
<accession>A0A4R6RVZ3</accession>
<organism evidence="5 6">
    <name type="scientific">Labedaea rhizosphaerae</name>
    <dbReference type="NCBI Taxonomy" id="598644"/>
    <lineage>
        <taxon>Bacteria</taxon>
        <taxon>Bacillati</taxon>
        <taxon>Actinomycetota</taxon>
        <taxon>Actinomycetes</taxon>
        <taxon>Pseudonocardiales</taxon>
        <taxon>Pseudonocardiaceae</taxon>
        <taxon>Labedaea</taxon>
    </lineage>
</organism>
<dbReference type="InterPro" id="IPR047992">
    <property type="entry name" value="BREX_PglZ"/>
</dbReference>
<protein>
    <submittedName>
        <fullName evidence="5">PglZ domain-containing protein</fullName>
    </submittedName>
</protein>
<dbReference type="InterPro" id="IPR058881">
    <property type="entry name" value="PglZ_2nd"/>
</dbReference>
<evidence type="ECO:0000313" key="6">
    <source>
        <dbReference type="Proteomes" id="UP000295444"/>
    </source>
</evidence>
<comment type="caution">
    <text evidence="5">The sequence shown here is derived from an EMBL/GenBank/DDBJ whole genome shotgun (WGS) entry which is preliminary data.</text>
</comment>
<evidence type="ECO:0000259" key="3">
    <source>
        <dbReference type="Pfam" id="PF25862"/>
    </source>
</evidence>
<reference evidence="5 6" key="1">
    <citation type="submission" date="2019-03" db="EMBL/GenBank/DDBJ databases">
        <title>Genomic Encyclopedia of Type Strains, Phase IV (KMG-IV): sequencing the most valuable type-strain genomes for metagenomic binning, comparative biology and taxonomic classification.</title>
        <authorList>
            <person name="Goeker M."/>
        </authorList>
    </citation>
    <scope>NUCLEOTIDE SEQUENCE [LARGE SCALE GENOMIC DNA]</scope>
    <source>
        <strain evidence="5 6">DSM 45361</strain>
    </source>
</reference>
<dbReference type="Pfam" id="PF25863">
    <property type="entry name" value="PglZ_C"/>
    <property type="match status" value="1"/>
</dbReference>
<dbReference type="InterPro" id="IPR058880">
    <property type="entry name" value="PglZ_N"/>
</dbReference>
<feature type="region of interest" description="Disordered" evidence="1">
    <location>
        <begin position="679"/>
        <end position="700"/>
    </location>
</feature>
<evidence type="ECO:0000313" key="5">
    <source>
        <dbReference type="EMBL" id="TDP91199.1"/>
    </source>
</evidence>
<proteinExistence type="predicted"/>
<dbReference type="RefSeq" id="WP_133853969.1">
    <property type="nucleotide sequence ID" value="NZ_SNXZ01000009.1"/>
</dbReference>